<dbReference type="VEuPathDB" id="FungiDB:VP01_465g8"/>
<gene>
    <name evidence="3" type="ORF">VP01_465g8</name>
</gene>
<proteinExistence type="predicted"/>
<dbReference type="STRING" id="27349.A0A0L6UQ67"/>
<dbReference type="PANTHER" id="PTHR47332:SF6">
    <property type="entry name" value="SET DOMAIN-CONTAINING PROTEIN"/>
    <property type="match status" value="1"/>
</dbReference>
<dbReference type="InterPro" id="IPR053185">
    <property type="entry name" value="SET_domain_protein"/>
</dbReference>
<feature type="domain" description="SET" evidence="2">
    <location>
        <begin position="151"/>
        <end position="338"/>
    </location>
</feature>
<feature type="chain" id="PRO_5005567928" description="SET domain-containing protein" evidence="1">
    <location>
        <begin position="27"/>
        <end position="500"/>
    </location>
</feature>
<evidence type="ECO:0000259" key="2">
    <source>
        <dbReference type="PROSITE" id="PS50280"/>
    </source>
</evidence>
<evidence type="ECO:0000313" key="4">
    <source>
        <dbReference type="Proteomes" id="UP000037035"/>
    </source>
</evidence>
<accession>A0A0L6UQ67</accession>
<dbReference type="OrthoDB" id="265717at2759"/>
<keyword evidence="4" id="KW-1185">Reference proteome</keyword>
<sequence>MSLRHSQPLALVPVILKLWLVMRASASSQSFSSFPQVGIHKPAIPSDPYTAFLALAKLDMNEIDDEEESPFQSRQYVYDHLKVNEQAVAPSAENPSLGGFTKQRCYPNLDPLEEDYCVYANPSFANDRGMVLYIRPSHFREKLASFTIFKEGSELLTDKERKEFPYKLLHMPAKGGLGAVAERKLHIGDLVLVDYSLVVITSDLSELPVLEWGPRFKYMVDLLPPKGRELFAKQHGVGDDEISWITSAFQRNVFAAPQDNNEPGGCAFAPEPACKSLLNSRKVCDVIYPHYFLTTYHSDLNHDCRPNVAYRFNNETLQIEMRALREIAPGEELTISYIKLVQPREERRETLHRSYGFHCGCSQCSLSDAESEASDSRLEDILDLWDEVSDWEANPPPSPAQAETLIELFKAERMDVVMEEPYTMASLVYNSWGFTHEARKYAALAVSYGAYTHDKAWLDTSSHLTLIYRPETHWSYKVRKNMDPAGKHPEEDVTHSHDEL</sequence>
<evidence type="ECO:0000313" key="3">
    <source>
        <dbReference type="EMBL" id="KNZ49985.1"/>
    </source>
</evidence>
<keyword evidence="1" id="KW-0732">Signal</keyword>
<dbReference type="Pfam" id="PF00856">
    <property type="entry name" value="SET"/>
    <property type="match status" value="1"/>
</dbReference>
<comment type="caution">
    <text evidence="3">The sequence shown here is derived from an EMBL/GenBank/DDBJ whole genome shotgun (WGS) entry which is preliminary data.</text>
</comment>
<dbReference type="AlphaFoldDB" id="A0A0L6UQ67"/>
<dbReference type="InterPro" id="IPR046341">
    <property type="entry name" value="SET_dom_sf"/>
</dbReference>
<dbReference type="CDD" id="cd20071">
    <property type="entry name" value="SET_SMYD"/>
    <property type="match status" value="1"/>
</dbReference>
<dbReference type="InterPro" id="IPR001214">
    <property type="entry name" value="SET_dom"/>
</dbReference>
<name>A0A0L6UQ67_9BASI</name>
<evidence type="ECO:0000256" key="1">
    <source>
        <dbReference type="SAM" id="SignalP"/>
    </source>
</evidence>
<dbReference type="Gene3D" id="2.170.270.10">
    <property type="entry name" value="SET domain"/>
    <property type="match status" value="1"/>
</dbReference>
<organism evidence="3 4">
    <name type="scientific">Puccinia sorghi</name>
    <dbReference type="NCBI Taxonomy" id="27349"/>
    <lineage>
        <taxon>Eukaryota</taxon>
        <taxon>Fungi</taxon>
        <taxon>Dikarya</taxon>
        <taxon>Basidiomycota</taxon>
        <taxon>Pucciniomycotina</taxon>
        <taxon>Pucciniomycetes</taxon>
        <taxon>Pucciniales</taxon>
        <taxon>Pucciniaceae</taxon>
        <taxon>Puccinia</taxon>
    </lineage>
</organism>
<dbReference type="Proteomes" id="UP000037035">
    <property type="component" value="Unassembled WGS sequence"/>
</dbReference>
<dbReference type="EMBL" id="LAVV01009790">
    <property type="protein sequence ID" value="KNZ49985.1"/>
    <property type="molecule type" value="Genomic_DNA"/>
</dbReference>
<dbReference type="PANTHER" id="PTHR47332">
    <property type="entry name" value="SET DOMAIN-CONTAINING PROTEIN 5"/>
    <property type="match status" value="1"/>
</dbReference>
<dbReference type="PROSITE" id="PS50280">
    <property type="entry name" value="SET"/>
    <property type="match status" value="1"/>
</dbReference>
<feature type="signal peptide" evidence="1">
    <location>
        <begin position="1"/>
        <end position="26"/>
    </location>
</feature>
<reference evidence="3 4" key="1">
    <citation type="submission" date="2015-08" db="EMBL/GenBank/DDBJ databases">
        <title>Next Generation Sequencing and Analysis of the Genome of Puccinia sorghi L Schw, the Causal Agent of Maize Common Rust.</title>
        <authorList>
            <person name="Rochi L."/>
            <person name="Burguener G."/>
            <person name="Darino M."/>
            <person name="Turjanski A."/>
            <person name="Kreff E."/>
            <person name="Dieguez M.J."/>
            <person name="Sacco F."/>
        </authorList>
    </citation>
    <scope>NUCLEOTIDE SEQUENCE [LARGE SCALE GENOMIC DNA]</scope>
    <source>
        <strain evidence="3 4">RO10H11247</strain>
    </source>
</reference>
<protein>
    <recommendedName>
        <fullName evidence="2">SET domain-containing protein</fullName>
    </recommendedName>
</protein>
<dbReference type="SUPFAM" id="SSF82199">
    <property type="entry name" value="SET domain"/>
    <property type="match status" value="1"/>
</dbReference>